<dbReference type="InterPro" id="IPR052964">
    <property type="entry name" value="Sporulation_signal_mat"/>
</dbReference>
<name>A0AAE6KVT2_MYXXA</name>
<feature type="transmembrane region" description="Helical" evidence="5">
    <location>
        <begin position="142"/>
        <end position="164"/>
    </location>
</feature>
<evidence type="ECO:0000256" key="4">
    <source>
        <dbReference type="ARBA" id="ARBA00023136"/>
    </source>
</evidence>
<sequence length="311" mass="33738">MRVGASLFRVVSGSASLYFLMTCLPYRHYFFGPNGIYPKDQSAPAPALLSIFNYVTTPLALDALYLLTCAVALTWTLGTATRWLTPVHAVLMTSLFNRNPALADGGDNVFRIVIWFACFAMLEGARNKDGTEKSHEPSVAGLLHNAAILAMAAQIAIVYMSAGLTKVLGPSWRDGTALYYSLTAHEYRMGGISDFIRRNSGIVLLGTYTTVFFQVLFPALVVANKWTRRFAVACGLFFHLAIAGTMNLLTFAAQMLAVDLLLLTDGEYAWMKRVAQQWLARLRLMVAPTVAGPPASTAQAATPGASEGDPP</sequence>
<evidence type="ECO:0000313" key="8">
    <source>
        <dbReference type="Proteomes" id="UP000320179"/>
    </source>
</evidence>
<dbReference type="SMART" id="SM00752">
    <property type="entry name" value="HTTM"/>
    <property type="match status" value="1"/>
</dbReference>
<gene>
    <name evidence="7" type="ORF">BHS09_34160</name>
</gene>
<feature type="transmembrane region" description="Helical" evidence="5">
    <location>
        <begin position="202"/>
        <end position="224"/>
    </location>
</feature>
<feature type="transmembrane region" description="Helical" evidence="5">
    <location>
        <begin position="230"/>
        <end position="263"/>
    </location>
</feature>
<reference evidence="7 8" key="1">
    <citation type="journal article" date="2019" name="Science">
        <title>Social genes are selection hotspots in kin groups of a soil microbe.</title>
        <authorList>
            <person name="Wielgoss S."/>
            <person name="Wolfensberger R."/>
            <person name="Sun L."/>
            <person name="Fiegna F."/>
            <person name="Velicer G.J."/>
        </authorList>
    </citation>
    <scope>NUCLEOTIDE SEQUENCE [LARGE SCALE GENOMIC DNA]</scope>
    <source>
        <strain evidence="7 8">MC3.5.9c15</strain>
    </source>
</reference>
<accession>A0AAE6KVT2</accession>
<organism evidence="7 8">
    <name type="scientific">Myxococcus xanthus</name>
    <dbReference type="NCBI Taxonomy" id="34"/>
    <lineage>
        <taxon>Bacteria</taxon>
        <taxon>Pseudomonadati</taxon>
        <taxon>Myxococcota</taxon>
        <taxon>Myxococcia</taxon>
        <taxon>Myxococcales</taxon>
        <taxon>Cystobacterineae</taxon>
        <taxon>Myxococcaceae</taxon>
        <taxon>Myxococcus</taxon>
    </lineage>
</organism>
<evidence type="ECO:0000256" key="5">
    <source>
        <dbReference type="SAM" id="Phobius"/>
    </source>
</evidence>
<protein>
    <recommendedName>
        <fullName evidence="6">HTTM-like domain-containing protein</fullName>
    </recommendedName>
</protein>
<dbReference type="AlphaFoldDB" id="A0AAE6KVT2"/>
<keyword evidence="4 5" id="KW-0472">Membrane</keyword>
<keyword evidence="3 5" id="KW-1133">Transmembrane helix</keyword>
<keyword evidence="2 5" id="KW-0812">Transmembrane</keyword>
<proteinExistence type="predicted"/>
<dbReference type="PANTHER" id="PTHR39535">
    <property type="entry name" value="SPORULATION-DELAYING PROTEIN SDPB"/>
    <property type="match status" value="1"/>
</dbReference>
<feature type="transmembrane region" description="Helical" evidence="5">
    <location>
        <begin position="7"/>
        <end position="27"/>
    </location>
</feature>
<dbReference type="PANTHER" id="PTHR39535:SF2">
    <property type="entry name" value="HTTM DOMAIN-CONTAINING PROTEIN"/>
    <property type="match status" value="1"/>
</dbReference>
<evidence type="ECO:0000256" key="3">
    <source>
        <dbReference type="ARBA" id="ARBA00022989"/>
    </source>
</evidence>
<dbReference type="EMBL" id="CP017174">
    <property type="protein sequence ID" value="QDE71631.1"/>
    <property type="molecule type" value="Genomic_DNA"/>
</dbReference>
<feature type="domain" description="HTTM-like" evidence="6">
    <location>
        <begin position="1"/>
        <end position="267"/>
    </location>
</feature>
<evidence type="ECO:0000259" key="6">
    <source>
        <dbReference type="SMART" id="SM00752"/>
    </source>
</evidence>
<evidence type="ECO:0000256" key="1">
    <source>
        <dbReference type="ARBA" id="ARBA00004127"/>
    </source>
</evidence>
<dbReference type="InterPro" id="IPR011020">
    <property type="entry name" value="HTTM-like"/>
</dbReference>
<dbReference type="GO" id="GO:0012505">
    <property type="term" value="C:endomembrane system"/>
    <property type="evidence" value="ECO:0007669"/>
    <property type="project" value="UniProtKB-SubCell"/>
</dbReference>
<evidence type="ECO:0000313" key="7">
    <source>
        <dbReference type="EMBL" id="QDE71631.1"/>
    </source>
</evidence>
<dbReference type="Proteomes" id="UP000320179">
    <property type="component" value="Chromosome"/>
</dbReference>
<evidence type="ECO:0000256" key="2">
    <source>
        <dbReference type="ARBA" id="ARBA00022692"/>
    </source>
</evidence>
<comment type="subcellular location">
    <subcellularLocation>
        <location evidence="1">Endomembrane system</location>
        <topology evidence="1">Multi-pass membrane protein</topology>
    </subcellularLocation>
</comment>